<feature type="domain" description="FAD-binding FR-type" evidence="15">
    <location>
        <begin position="353"/>
        <end position="453"/>
    </location>
</feature>
<sequence>MTTEARPHPLYTPVAVPLAGGGRTPPPAPPFPPAAPPLVPPAPGPAGAGAAPSAGHPAAPPAAPPAGPRPGREAGPRPGREAGPRPGREAGPRPGREAGPRPRHDAGLRAARRATGPAPAPHGRPAHSGRPAHPVRPPHPLPQPAPRLAPERLRAGILGGAGVVALLWGVQARPSARLDAFFATGAHLTGLLAGYGVLVLLLLMARVPAVEHGVGADRLARWHSLGGRYVLGLIAAHTVLALCGYAVHARTDLLTATGELLGYGAIAAAVAGTALLTAVGVTSARAVRSRIRHETWHTVHLGALLAAALGFVHQLAGPDIAGGLLTRWLWSMAHATVAVLLLWYRFAVPVRAALRHDLRVAEVRDEAPGVVSVLVRGRGVARLRAEPGQFFRWRFLSRGLWATALPFSLSAPVRDDTLRITVKVRGDHTRRVRRLRPGTRVLASGPFGALTAHRRTRRKVLLLAGGVGITPLRALFETLPGGPGDMTLLYRASDEGGLVLRAELEAIARERRAALHYLLGPSDGSYDPLAARALRALVPDLAAHDVYLCGPPAMARAATASLRRAGVPAARIHAENFEEPTRA</sequence>
<evidence type="ECO:0000256" key="1">
    <source>
        <dbReference type="ARBA" id="ARBA00001974"/>
    </source>
</evidence>
<evidence type="ECO:0000313" key="16">
    <source>
        <dbReference type="EMBL" id="GHI21130.1"/>
    </source>
</evidence>
<dbReference type="PANTHER" id="PTHR47354">
    <property type="entry name" value="NADH OXIDOREDUCTASE HCR"/>
    <property type="match status" value="1"/>
</dbReference>
<evidence type="ECO:0000256" key="9">
    <source>
        <dbReference type="ARBA" id="ARBA00023002"/>
    </source>
</evidence>
<dbReference type="Gene3D" id="3.40.50.80">
    <property type="entry name" value="Nucleotide-binding domain of ferredoxin-NADP reductase (FNR) module"/>
    <property type="match status" value="1"/>
</dbReference>
<dbReference type="InterPro" id="IPR017927">
    <property type="entry name" value="FAD-bd_FR_type"/>
</dbReference>
<feature type="transmembrane region" description="Helical" evidence="14">
    <location>
        <begin position="328"/>
        <end position="346"/>
    </location>
</feature>
<feature type="transmembrane region" description="Helical" evidence="14">
    <location>
        <begin position="153"/>
        <end position="170"/>
    </location>
</feature>
<dbReference type="InterPro" id="IPR001433">
    <property type="entry name" value="OxRdtase_FAD/NAD-bd"/>
</dbReference>
<dbReference type="Proteomes" id="UP001052739">
    <property type="component" value="Unassembled WGS sequence"/>
</dbReference>
<keyword evidence="9" id="KW-0560">Oxidoreductase</keyword>
<keyword evidence="8 14" id="KW-1133">Transmembrane helix</keyword>
<evidence type="ECO:0000256" key="2">
    <source>
        <dbReference type="ARBA" id="ARBA00004141"/>
    </source>
</evidence>
<comment type="caution">
    <text evidence="16">The sequence shown here is derived from an EMBL/GenBank/DDBJ whole genome shotgun (WGS) entry which is preliminary data.</text>
</comment>
<feature type="compositionally biased region" description="Pro residues" evidence="13">
    <location>
        <begin position="58"/>
        <end position="68"/>
    </location>
</feature>
<keyword evidence="17" id="KW-1185">Reference proteome</keyword>
<feature type="compositionally biased region" description="Pro residues" evidence="13">
    <location>
        <begin position="134"/>
        <end position="147"/>
    </location>
</feature>
<evidence type="ECO:0000256" key="5">
    <source>
        <dbReference type="ARBA" id="ARBA00022714"/>
    </source>
</evidence>
<dbReference type="InterPro" id="IPR039261">
    <property type="entry name" value="FNR_nucleotide-bd"/>
</dbReference>
<dbReference type="PANTHER" id="PTHR47354:SF8">
    <property type="entry name" value="1,2-PHENYLACETYL-COA EPOXIDASE, SUBUNIT E"/>
    <property type="match status" value="1"/>
</dbReference>
<gene>
    <name evidence="16" type="ORF">Shyd_25010</name>
</gene>
<dbReference type="CDD" id="cd06198">
    <property type="entry name" value="FNR_like_3"/>
    <property type="match status" value="1"/>
</dbReference>
<dbReference type="InterPro" id="IPR050415">
    <property type="entry name" value="MRET"/>
</dbReference>
<dbReference type="Gene3D" id="2.40.30.10">
    <property type="entry name" value="Translation factors"/>
    <property type="match status" value="1"/>
</dbReference>
<keyword evidence="6" id="KW-0479">Metal-binding</keyword>
<dbReference type="Pfam" id="PF01794">
    <property type="entry name" value="Ferric_reduct"/>
    <property type="match status" value="1"/>
</dbReference>
<evidence type="ECO:0000259" key="15">
    <source>
        <dbReference type="PROSITE" id="PS51384"/>
    </source>
</evidence>
<feature type="transmembrane region" description="Helical" evidence="14">
    <location>
        <begin position="226"/>
        <end position="248"/>
    </location>
</feature>
<dbReference type="EMBL" id="BNDW01000019">
    <property type="protein sequence ID" value="GHI21130.1"/>
    <property type="molecule type" value="Genomic_DNA"/>
</dbReference>
<evidence type="ECO:0000256" key="11">
    <source>
        <dbReference type="ARBA" id="ARBA00023014"/>
    </source>
</evidence>
<comment type="cofactor">
    <cofactor evidence="1">
        <name>FAD</name>
        <dbReference type="ChEBI" id="CHEBI:57692"/>
    </cofactor>
</comment>
<keyword evidence="4 14" id="KW-0812">Transmembrane</keyword>
<evidence type="ECO:0000256" key="6">
    <source>
        <dbReference type="ARBA" id="ARBA00022723"/>
    </source>
</evidence>
<dbReference type="InterPro" id="IPR017938">
    <property type="entry name" value="Riboflavin_synthase-like_b-brl"/>
</dbReference>
<evidence type="ECO:0000256" key="13">
    <source>
        <dbReference type="SAM" id="MobiDB-lite"/>
    </source>
</evidence>
<keyword evidence="7" id="KW-0274">FAD</keyword>
<evidence type="ECO:0000256" key="8">
    <source>
        <dbReference type="ARBA" id="ARBA00022989"/>
    </source>
</evidence>
<keyword evidence="5" id="KW-0001">2Fe-2S</keyword>
<feature type="compositionally biased region" description="Basic and acidic residues" evidence="13">
    <location>
        <begin position="70"/>
        <end position="107"/>
    </location>
</feature>
<evidence type="ECO:0000256" key="14">
    <source>
        <dbReference type="SAM" id="Phobius"/>
    </source>
</evidence>
<name>A0ABQ3P7Y7_9ACTN</name>
<feature type="compositionally biased region" description="Pro residues" evidence="13">
    <location>
        <begin position="24"/>
        <end position="44"/>
    </location>
</feature>
<evidence type="ECO:0000256" key="3">
    <source>
        <dbReference type="ARBA" id="ARBA00022630"/>
    </source>
</evidence>
<feature type="compositionally biased region" description="Low complexity" evidence="13">
    <location>
        <begin position="48"/>
        <end position="57"/>
    </location>
</feature>
<evidence type="ECO:0000256" key="12">
    <source>
        <dbReference type="ARBA" id="ARBA00023136"/>
    </source>
</evidence>
<reference evidence="16" key="1">
    <citation type="submission" date="2024-05" db="EMBL/GenBank/DDBJ databases">
        <title>Whole genome shotgun sequence of Streptomyces hydrogenans NBRC 13475.</title>
        <authorList>
            <person name="Komaki H."/>
            <person name="Tamura T."/>
        </authorList>
    </citation>
    <scope>NUCLEOTIDE SEQUENCE</scope>
    <source>
        <strain evidence="16">NBRC 13475</strain>
    </source>
</reference>
<feature type="transmembrane region" description="Helical" evidence="14">
    <location>
        <begin position="296"/>
        <end position="316"/>
    </location>
</feature>
<comment type="subcellular location">
    <subcellularLocation>
        <location evidence="2">Membrane</location>
        <topology evidence="2">Multi-pass membrane protein</topology>
    </subcellularLocation>
</comment>
<evidence type="ECO:0000256" key="10">
    <source>
        <dbReference type="ARBA" id="ARBA00023004"/>
    </source>
</evidence>
<dbReference type="PRINTS" id="PR00410">
    <property type="entry name" value="PHEHYDRXLASE"/>
</dbReference>
<dbReference type="Pfam" id="PF00175">
    <property type="entry name" value="NAD_binding_1"/>
    <property type="match status" value="1"/>
</dbReference>
<organism evidence="16 17">
    <name type="scientific">Streptomyces hydrogenans</name>
    <dbReference type="NCBI Taxonomy" id="1873719"/>
    <lineage>
        <taxon>Bacteria</taxon>
        <taxon>Bacillati</taxon>
        <taxon>Actinomycetota</taxon>
        <taxon>Actinomycetes</taxon>
        <taxon>Kitasatosporales</taxon>
        <taxon>Streptomycetaceae</taxon>
        <taxon>Streptomyces</taxon>
    </lineage>
</organism>
<evidence type="ECO:0000256" key="7">
    <source>
        <dbReference type="ARBA" id="ARBA00022827"/>
    </source>
</evidence>
<proteinExistence type="predicted"/>
<dbReference type="SUPFAM" id="SSF63380">
    <property type="entry name" value="Riboflavin synthase domain-like"/>
    <property type="match status" value="1"/>
</dbReference>
<feature type="transmembrane region" description="Helical" evidence="14">
    <location>
        <begin position="182"/>
        <end position="205"/>
    </location>
</feature>
<keyword evidence="12 14" id="KW-0472">Membrane</keyword>
<evidence type="ECO:0000313" key="17">
    <source>
        <dbReference type="Proteomes" id="UP001052739"/>
    </source>
</evidence>
<feature type="transmembrane region" description="Helical" evidence="14">
    <location>
        <begin position="260"/>
        <end position="284"/>
    </location>
</feature>
<keyword evidence="11" id="KW-0411">Iron-sulfur</keyword>
<dbReference type="InterPro" id="IPR013130">
    <property type="entry name" value="Fe3_Rdtase_TM_dom"/>
</dbReference>
<dbReference type="SUPFAM" id="SSF52343">
    <property type="entry name" value="Ferredoxin reductase-like, C-terminal NADP-linked domain"/>
    <property type="match status" value="1"/>
</dbReference>
<protein>
    <recommendedName>
        <fullName evidence="15">FAD-binding FR-type domain-containing protein</fullName>
    </recommendedName>
</protein>
<accession>A0ABQ3P7Y7</accession>
<keyword evidence="3" id="KW-0285">Flavoprotein</keyword>
<evidence type="ECO:0000256" key="4">
    <source>
        <dbReference type="ARBA" id="ARBA00022692"/>
    </source>
</evidence>
<feature type="region of interest" description="Disordered" evidence="13">
    <location>
        <begin position="1"/>
        <end position="147"/>
    </location>
</feature>
<feature type="compositionally biased region" description="Low complexity" evidence="13">
    <location>
        <begin position="113"/>
        <end position="132"/>
    </location>
</feature>
<keyword evidence="10" id="KW-0408">Iron</keyword>
<dbReference type="PROSITE" id="PS51384">
    <property type="entry name" value="FAD_FR"/>
    <property type="match status" value="1"/>
</dbReference>